<evidence type="ECO:0000313" key="2">
    <source>
        <dbReference type="Proteomes" id="UP000235881"/>
    </source>
</evidence>
<dbReference type="InterPro" id="IPR047641">
    <property type="entry name" value="ABC_transpr_MalK/UgpC-like"/>
</dbReference>
<proteinExistence type="predicted"/>
<dbReference type="EMBL" id="POUK01000009">
    <property type="protein sequence ID" value="PNF74942.1"/>
    <property type="molecule type" value="Genomic_DNA"/>
</dbReference>
<dbReference type="Proteomes" id="UP000235881">
    <property type="component" value="Unassembled WGS sequence"/>
</dbReference>
<dbReference type="Gene3D" id="2.40.50.100">
    <property type="match status" value="1"/>
</dbReference>
<dbReference type="InterPro" id="IPR008995">
    <property type="entry name" value="Mo/tungstate-bd_C_term_dom"/>
</dbReference>
<dbReference type="InterPro" id="IPR003593">
    <property type="entry name" value="AAA+_ATPase"/>
</dbReference>
<dbReference type="SUPFAM" id="SSF50331">
    <property type="entry name" value="MOP-like"/>
    <property type="match status" value="1"/>
</dbReference>
<name>A0A1S8EZD6_9GAMM</name>
<dbReference type="NCBIfam" id="NF008653">
    <property type="entry name" value="PRK11650.1"/>
    <property type="match status" value="1"/>
</dbReference>
<dbReference type="InterPro" id="IPR040582">
    <property type="entry name" value="OB_MalK-like"/>
</dbReference>
<protein>
    <submittedName>
        <fullName evidence="1">ABC transporter ATP-binding protein</fullName>
    </submittedName>
</protein>
<reference evidence="1 2" key="1">
    <citation type="submission" date="2018-01" db="EMBL/GenBank/DDBJ databases">
        <title>Denitrification phenotypes of diverse strains of Pseudomonas stutzeri.</title>
        <authorList>
            <person name="Milligan D.A."/>
            <person name="Bergaust L."/>
            <person name="Bakken L.R."/>
            <person name="Frostegard A."/>
        </authorList>
    </citation>
    <scope>NUCLEOTIDE SEQUENCE [LARGE SCALE GENOMIC DNA]</scope>
    <source>
        <strain evidence="1 2">DSM 50238</strain>
    </source>
</reference>
<gene>
    <name evidence="1" type="ORF">CXK95_18445</name>
</gene>
<dbReference type="InterPro" id="IPR015855">
    <property type="entry name" value="ABC_transpr_MalK-like"/>
</dbReference>
<dbReference type="InterPro" id="IPR017871">
    <property type="entry name" value="ABC_transporter-like_CS"/>
</dbReference>
<dbReference type="Pfam" id="PF17912">
    <property type="entry name" value="OB_MalK"/>
    <property type="match status" value="1"/>
</dbReference>
<dbReference type="PROSITE" id="PS00211">
    <property type="entry name" value="ABC_TRANSPORTER_1"/>
    <property type="match status" value="1"/>
</dbReference>
<dbReference type="CDD" id="cd03301">
    <property type="entry name" value="ABC_MalK_N"/>
    <property type="match status" value="1"/>
</dbReference>
<organism evidence="1 2">
    <name type="scientific">Stutzerimonas degradans</name>
    <dbReference type="NCBI Taxonomy" id="2968968"/>
    <lineage>
        <taxon>Bacteria</taxon>
        <taxon>Pseudomonadati</taxon>
        <taxon>Pseudomonadota</taxon>
        <taxon>Gammaproteobacteria</taxon>
        <taxon>Pseudomonadales</taxon>
        <taxon>Pseudomonadaceae</taxon>
        <taxon>Stutzerimonas</taxon>
    </lineage>
</organism>
<accession>A0A1S8EZD6</accession>
<dbReference type="InterPro" id="IPR012340">
    <property type="entry name" value="NA-bd_OB-fold"/>
</dbReference>
<dbReference type="Pfam" id="PF00005">
    <property type="entry name" value="ABC_tran"/>
    <property type="match status" value="1"/>
</dbReference>
<dbReference type="PANTHER" id="PTHR43875">
    <property type="entry name" value="MALTODEXTRIN IMPORT ATP-BINDING PROTEIN MSMX"/>
    <property type="match status" value="1"/>
</dbReference>
<dbReference type="PROSITE" id="PS50893">
    <property type="entry name" value="ABC_TRANSPORTER_2"/>
    <property type="match status" value="1"/>
</dbReference>
<dbReference type="InterPro" id="IPR003439">
    <property type="entry name" value="ABC_transporter-like_ATP-bd"/>
</dbReference>
<comment type="caution">
    <text evidence="1">The sequence shown here is derived from an EMBL/GenBank/DDBJ whole genome shotgun (WGS) entry which is preliminary data.</text>
</comment>
<dbReference type="Gene3D" id="3.40.50.300">
    <property type="entry name" value="P-loop containing nucleotide triphosphate hydrolases"/>
    <property type="match status" value="1"/>
</dbReference>
<keyword evidence="1" id="KW-0067">ATP-binding</keyword>
<dbReference type="GO" id="GO:0140359">
    <property type="term" value="F:ABC-type transporter activity"/>
    <property type="evidence" value="ECO:0007669"/>
    <property type="project" value="InterPro"/>
</dbReference>
<dbReference type="PANTHER" id="PTHR43875:SF14">
    <property type="entry name" value="ABC TRANSPORTER ATP-BINDING PROTEIN"/>
    <property type="match status" value="1"/>
</dbReference>
<keyword evidence="1" id="KW-0547">Nucleotide-binding</keyword>
<dbReference type="FunFam" id="3.40.50.300:FF:000042">
    <property type="entry name" value="Maltose/maltodextrin ABC transporter, ATP-binding protein"/>
    <property type="match status" value="1"/>
</dbReference>
<dbReference type="RefSeq" id="WP_054093273.1">
    <property type="nucleotide sequence ID" value="NZ_CP065721.1"/>
</dbReference>
<dbReference type="GO" id="GO:0016887">
    <property type="term" value="F:ATP hydrolysis activity"/>
    <property type="evidence" value="ECO:0007669"/>
    <property type="project" value="InterPro"/>
</dbReference>
<dbReference type="AlphaFoldDB" id="A0A1S8EZD6"/>
<evidence type="ECO:0000313" key="1">
    <source>
        <dbReference type="EMBL" id="PNF74942.1"/>
    </source>
</evidence>
<dbReference type="InterPro" id="IPR027417">
    <property type="entry name" value="P-loop_NTPase"/>
</dbReference>
<dbReference type="GO" id="GO:0055052">
    <property type="term" value="C:ATP-binding cassette (ABC) transporter complex, substrate-binding subunit-containing"/>
    <property type="evidence" value="ECO:0007669"/>
    <property type="project" value="TreeGrafter"/>
</dbReference>
<dbReference type="Gene3D" id="2.40.50.140">
    <property type="entry name" value="Nucleic acid-binding proteins"/>
    <property type="match status" value="1"/>
</dbReference>
<dbReference type="SMART" id="SM00382">
    <property type="entry name" value="AAA"/>
    <property type="match status" value="1"/>
</dbReference>
<dbReference type="SUPFAM" id="SSF52540">
    <property type="entry name" value="P-loop containing nucleoside triphosphate hydrolases"/>
    <property type="match status" value="1"/>
</dbReference>
<dbReference type="GO" id="GO:0005524">
    <property type="term" value="F:ATP binding"/>
    <property type="evidence" value="ECO:0007669"/>
    <property type="project" value="UniProtKB-KW"/>
</dbReference>
<sequence>MASLELRNVQKTYGNAKVETLKNIALKIDAGEFLILVGPSGCGKSTLMNCIAGLENITGGEILVDGEDISQASPKDRDIAMVFQSYALYPTMSVRDNIAFGLKMRKVPAAQIEEEVARVAKLLQIEALLERKPSQLSGGQQQRVAMGRALARRPKIYLFDEPLSNLDAKLRVEMRTEIKLMHQRLKTTTVYVTHDQIEAMTLGDKVAVMKDGIVQQFGTPHEIYNDPANQFVASFIGSPPMNFVPVRLRQQSGRWVAVLNSDQASCEIPLALPADEQWHARDVILGIRPEQIGLADGTGNGCSLRCQIEVVEPTGPDTLVFFSLNEVKASCRLAPDQAPRAGETLELQFDPHKVLLFDAHTGERLDQRAARAAGSGRLGVIEALPNGRTPGERGVPYSGRERSGIAR</sequence>
<keyword evidence="2" id="KW-1185">Reference proteome</keyword>
<dbReference type="GO" id="GO:0008643">
    <property type="term" value="P:carbohydrate transport"/>
    <property type="evidence" value="ECO:0007669"/>
    <property type="project" value="InterPro"/>
</dbReference>